<dbReference type="AlphaFoldDB" id="D7T9M1"/>
<keyword evidence="2" id="KW-1185">Reference proteome</keyword>
<name>D7T9M1_VITVI</name>
<dbReference type="InParanoid" id="D7T9M1"/>
<gene>
    <name evidence="1" type="ordered locus">VIT_01s0011g01530</name>
</gene>
<dbReference type="HOGENOM" id="CLU_2763016_0_0_1"/>
<organism evidence="1 2">
    <name type="scientific">Vitis vinifera</name>
    <name type="common">Grape</name>
    <dbReference type="NCBI Taxonomy" id="29760"/>
    <lineage>
        <taxon>Eukaryota</taxon>
        <taxon>Viridiplantae</taxon>
        <taxon>Streptophyta</taxon>
        <taxon>Embryophyta</taxon>
        <taxon>Tracheophyta</taxon>
        <taxon>Spermatophyta</taxon>
        <taxon>Magnoliopsida</taxon>
        <taxon>eudicotyledons</taxon>
        <taxon>Gunneridae</taxon>
        <taxon>Pentapetalae</taxon>
        <taxon>rosids</taxon>
        <taxon>Vitales</taxon>
        <taxon>Vitaceae</taxon>
        <taxon>Viteae</taxon>
        <taxon>Vitis</taxon>
    </lineage>
</organism>
<protein>
    <submittedName>
        <fullName evidence="1">Uncharacterized protein</fullName>
    </submittedName>
</protein>
<dbReference type="EMBL" id="FN595752">
    <property type="protein sequence ID" value="CBI27192.3"/>
    <property type="molecule type" value="Genomic_DNA"/>
</dbReference>
<evidence type="ECO:0000313" key="2">
    <source>
        <dbReference type="Proteomes" id="UP000009183"/>
    </source>
</evidence>
<evidence type="ECO:0000313" key="1">
    <source>
        <dbReference type="EMBL" id="CBI27192.3"/>
    </source>
</evidence>
<sequence length="70" mass="8355">MRHQNLHLACKSYCSILLVCNYLYLNYQGTKESLELIFPSRITENNCTMSYKEFANGQLNKWIFMSLRLR</sequence>
<reference evidence="2" key="1">
    <citation type="journal article" date="2007" name="Nature">
        <title>The grapevine genome sequence suggests ancestral hexaploidization in major angiosperm phyla.</title>
        <authorList>
            <consortium name="The French-Italian Public Consortium for Grapevine Genome Characterization."/>
            <person name="Jaillon O."/>
            <person name="Aury J.-M."/>
            <person name="Noel B."/>
            <person name="Policriti A."/>
            <person name="Clepet C."/>
            <person name="Casagrande A."/>
            <person name="Choisne N."/>
            <person name="Aubourg S."/>
            <person name="Vitulo N."/>
            <person name="Jubin C."/>
            <person name="Vezzi A."/>
            <person name="Legeai F."/>
            <person name="Hugueney P."/>
            <person name="Dasilva C."/>
            <person name="Horner D."/>
            <person name="Mica E."/>
            <person name="Jublot D."/>
            <person name="Poulain J."/>
            <person name="Bruyere C."/>
            <person name="Billault A."/>
            <person name="Segurens B."/>
            <person name="Gouyvenoux M."/>
            <person name="Ugarte E."/>
            <person name="Cattonaro F."/>
            <person name="Anthouard V."/>
            <person name="Vico V."/>
            <person name="Del Fabbro C."/>
            <person name="Alaux M."/>
            <person name="Di Gaspero G."/>
            <person name="Dumas V."/>
            <person name="Felice N."/>
            <person name="Paillard S."/>
            <person name="Juman I."/>
            <person name="Moroldo M."/>
            <person name="Scalabrin S."/>
            <person name="Canaguier A."/>
            <person name="Le Clainche I."/>
            <person name="Malacrida G."/>
            <person name="Durand E."/>
            <person name="Pesole G."/>
            <person name="Laucou V."/>
            <person name="Chatelet P."/>
            <person name="Merdinoglu D."/>
            <person name="Delledonne M."/>
            <person name="Pezzotti M."/>
            <person name="Lecharny A."/>
            <person name="Scarpelli C."/>
            <person name="Artiguenave F."/>
            <person name="Pe M.E."/>
            <person name="Valle G."/>
            <person name="Morgante M."/>
            <person name="Caboche M."/>
            <person name="Adam-Blondon A.-F."/>
            <person name="Weissenbach J."/>
            <person name="Quetier F."/>
            <person name="Wincker P."/>
        </authorList>
    </citation>
    <scope>NUCLEOTIDE SEQUENCE [LARGE SCALE GENOMIC DNA]</scope>
    <source>
        <strain evidence="2">cv. Pinot noir / PN40024</strain>
    </source>
</reference>
<dbReference type="PaxDb" id="29760-VIT_01s0011g01530.t01"/>
<accession>D7T9M1</accession>
<proteinExistence type="predicted"/>
<dbReference type="Proteomes" id="UP000009183">
    <property type="component" value="Chromosome 1"/>
</dbReference>